<feature type="domain" description="Glycosyltransferase 2-like" evidence="2">
    <location>
        <begin position="4"/>
        <end position="129"/>
    </location>
</feature>
<dbReference type="EMBL" id="JACJIP010000001">
    <property type="protein sequence ID" value="MBA9083732.1"/>
    <property type="molecule type" value="Genomic_DNA"/>
</dbReference>
<dbReference type="AlphaFoldDB" id="A0A7W3XPN9"/>
<dbReference type="InterPro" id="IPR050834">
    <property type="entry name" value="Glycosyltransf_2"/>
</dbReference>
<protein>
    <submittedName>
        <fullName evidence="4">Glycosyltransferase involved in cell wall biosynthesis</fullName>
    </submittedName>
</protein>
<name>A0A7W3XPN9_9BACL</name>
<dbReference type="SUPFAM" id="SSF53448">
    <property type="entry name" value="Nucleotide-diphospho-sugar transferases"/>
    <property type="match status" value="1"/>
</dbReference>
<comment type="caution">
    <text evidence="4">The sequence shown here is derived from an EMBL/GenBank/DDBJ whole genome shotgun (WGS) entry which is preliminary data.</text>
</comment>
<keyword evidence="5" id="KW-1185">Reference proteome</keyword>
<evidence type="ECO:0000256" key="1">
    <source>
        <dbReference type="ARBA" id="ARBA00022679"/>
    </source>
</evidence>
<evidence type="ECO:0000259" key="3">
    <source>
        <dbReference type="Pfam" id="PF02709"/>
    </source>
</evidence>
<evidence type="ECO:0000259" key="2">
    <source>
        <dbReference type="Pfam" id="PF00535"/>
    </source>
</evidence>
<dbReference type="PANTHER" id="PTHR43685">
    <property type="entry name" value="GLYCOSYLTRANSFERASE"/>
    <property type="match status" value="1"/>
</dbReference>
<evidence type="ECO:0000313" key="5">
    <source>
        <dbReference type="Proteomes" id="UP000567067"/>
    </source>
</evidence>
<dbReference type="PANTHER" id="PTHR43685:SF2">
    <property type="entry name" value="GLYCOSYLTRANSFERASE 2-LIKE DOMAIN-CONTAINING PROTEIN"/>
    <property type="match status" value="1"/>
</dbReference>
<dbReference type="Pfam" id="PF00535">
    <property type="entry name" value="Glycos_transf_2"/>
    <property type="match status" value="1"/>
</dbReference>
<proteinExistence type="predicted"/>
<reference evidence="4 5" key="1">
    <citation type="submission" date="2020-08" db="EMBL/GenBank/DDBJ databases">
        <title>Genomic Encyclopedia of Type Strains, Phase III (KMG-III): the genomes of soil and plant-associated and newly described type strains.</title>
        <authorList>
            <person name="Whitman W."/>
        </authorList>
    </citation>
    <scope>NUCLEOTIDE SEQUENCE [LARGE SCALE GENOMIC DNA]</scope>
    <source>
        <strain evidence="4 5">CECT 8693</strain>
    </source>
</reference>
<dbReference type="CDD" id="cd00761">
    <property type="entry name" value="Glyco_tranf_GTA_type"/>
    <property type="match status" value="1"/>
</dbReference>
<keyword evidence="1 4" id="KW-0808">Transferase</keyword>
<organism evidence="4 5">
    <name type="scientific">Fontibacillus solani</name>
    <dbReference type="NCBI Taxonomy" id="1572857"/>
    <lineage>
        <taxon>Bacteria</taxon>
        <taxon>Bacillati</taxon>
        <taxon>Bacillota</taxon>
        <taxon>Bacilli</taxon>
        <taxon>Bacillales</taxon>
        <taxon>Paenibacillaceae</taxon>
        <taxon>Fontibacillus</taxon>
    </lineage>
</organism>
<evidence type="ECO:0000313" key="4">
    <source>
        <dbReference type="EMBL" id="MBA9083732.1"/>
    </source>
</evidence>
<dbReference type="RefSeq" id="WP_182533887.1">
    <property type="nucleotide sequence ID" value="NZ_JACJIP010000001.1"/>
</dbReference>
<dbReference type="InterPro" id="IPR001173">
    <property type="entry name" value="Glyco_trans_2-like"/>
</dbReference>
<sequence>MKFSVVIPSFNRSMQLMLTLKAFEKQTCSMDQFEIIIVNDGSTDDTIERLQQYHPPYRLTLLSLKQQSGRSVARNVGVDETKERYIIFCDPDFLVSPNFIQIHTLYHTKYRNTVVSGAPNIWQNVYTHMHADFSMDERGLMHSVLKDTGLWNDQFWEAKETLDVISLDDVQHQTDRLKQVIAPWDVDEPIKAQYAKTDVAPWLLSVTRCLSMPKRLFVRAGGFHEKFFKYGLEDWELGYRLHRRGYKFKVIKEIVGYHQEHPSSFRDADSEFENLQILYKKHGYRDPELTLFAICPPSDKIRVYKNTLRTLRKWKNSKRPSYRRSAQQVRRACARSAKLLYTNPDSPVYKHVSSTLKNGLISLDQIYSGKASPLQKHRKIKSVMDKTCRSLKRG</sequence>
<dbReference type="GO" id="GO:0016740">
    <property type="term" value="F:transferase activity"/>
    <property type="evidence" value="ECO:0007669"/>
    <property type="project" value="UniProtKB-KW"/>
</dbReference>
<feature type="domain" description="Galactosyltransferase C-terminal" evidence="3">
    <location>
        <begin position="210"/>
        <end position="253"/>
    </location>
</feature>
<dbReference type="InterPro" id="IPR027791">
    <property type="entry name" value="Galactosyl_T_C"/>
</dbReference>
<dbReference type="InterPro" id="IPR029044">
    <property type="entry name" value="Nucleotide-diphossugar_trans"/>
</dbReference>
<gene>
    <name evidence="4" type="ORF">FHR92_000175</name>
</gene>
<accession>A0A7W3XPN9</accession>
<dbReference type="Proteomes" id="UP000567067">
    <property type="component" value="Unassembled WGS sequence"/>
</dbReference>
<dbReference type="Gene3D" id="3.90.550.10">
    <property type="entry name" value="Spore Coat Polysaccharide Biosynthesis Protein SpsA, Chain A"/>
    <property type="match status" value="1"/>
</dbReference>
<dbReference type="Pfam" id="PF02709">
    <property type="entry name" value="Glyco_transf_7C"/>
    <property type="match status" value="1"/>
</dbReference>